<comment type="caution">
    <text evidence="1">The sequence shown here is derived from an EMBL/GenBank/DDBJ whole genome shotgun (WGS) entry which is preliminary data.</text>
</comment>
<dbReference type="Proteomes" id="UP000244810">
    <property type="component" value="Unassembled WGS sequence"/>
</dbReference>
<dbReference type="Gene3D" id="1.25.40.20">
    <property type="entry name" value="Ankyrin repeat-containing domain"/>
    <property type="match status" value="3"/>
</dbReference>
<keyword evidence="2" id="KW-1185">Reference proteome</keyword>
<evidence type="ECO:0000313" key="1">
    <source>
        <dbReference type="EMBL" id="PVE48428.1"/>
    </source>
</evidence>
<dbReference type="AlphaFoldDB" id="A0A2T7UV25"/>
<dbReference type="OrthoDB" id="928522at2"/>
<dbReference type="InterPro" id="IPR036770">
    <property type="entry name" value="Ankyrin_rpt-contain_sf"/>
</dbReference>
<name>A0A2T7UV25_9RHOB</name>
<gene>
    <name evidence="1" type="ORF">DDE23_05030</name>
</gene>
<organism evidence="1 2">
    <name type="scientific">Pararhodobacter aggregans</name>
    <dbReference type="NCBI Taxonomy" id="404875"/>
    <lineage>
        <taxon>Bacteria</taxon>
        <taxon>Pseudomonadati</taxon>
        <taxon>Pseudomonadota</taxon>
        <taxon>Alphaproteobacteria</taxon>
        <taxon>Rhodobacterales</taxon>
        <taxon>Paracoccaceae</taxon>
        <taxon>Pararhodobacter</taxon>
    </lineage>
</organism>
<evidence type="ECO:0000313" key="2">
    <source>
        <dbReference type="Proteomes" id="UP000244810"/>
    </source>
</evidence>
<dbReference type="EMBL" id="QDDR01000002">
    <property type="protein sequence ID" value="PVE48428.1"/>
    <property type="molecule type" value="Genomic_DNA"/>
</dbReference>
<dbReference type="PANTHER" id="PTHR24198">
    <property type="entry name" value="ANKYRIN REPEAT AND PROTEIN KINASE DOMAIN-CONTAINING PROTEIN"/>
    <property type="match status" value="1"/>
</dbReference>
<accession>A0A2T7UV25</accession>
<proteinExistence type="predicted"/>
<dbReference type="PANTHER" id="PTHR24198:SF165">
    <property type="entry name" value="ANKYRIN REPEAT-CONTAINING PROTEIN-RELATED"/>
    <property type="match status" value="1"/>
</dbReference>
<dbReference type="SUPFAM" id="SSF48403">
    <property type="entry name" value="Ankyrin repeat"/>
    <property type="match status" value="1"/>
</dbReference>
<protein>
    <submittedName>
        <fullName evidence="1">Uncharacterized protein</fullName>
    </submittedName>
</protein>
<sequence>MHTLPDRPNPDQLKRQAKELLAAFRSGDAAAINRFRASLPAAAGQPDDAIRNAGFRLHDAQSCLAREYGFPSWSAMAAFVDTARLRDEDATTRRTAFLRALHAGDICGGMDNPRPSHAARLLETYPDVAQGCAVTACATGDIAQVRQAIAEDSTWINRPAGPLALPPLLAATHSSLIGNEAFRPRIVETVRLLLASGADPNQRVGSRWPPASLAAPDERTPLSALYGAAGRNHDAALTALLLEAGADPDDGESLYHSLDGPACTRLLLEAGATVTGTNALFRVLDMDDVATLRLLLDHAREAPELDDGRLLFWAIRRRRSPAHIQALLDAGVSALARTEAGLSAAQLALRYGLPAVAALLGDHGAQVSSPRDEQFIAACAGADADAARRILAAEPDLLSRLDQADLRLLPELAAAGASDAVQVMVSLGWPVETCGGDWNASALNHAVFRGDRAMKEFLLTHGASWRAQHGFGDDVSGTLGWASLNRPEPDGDWVGCAEALRAHGMPAVQRDPGDPTTMLLEGRPRRFSEDVAACLSGEEETLQ</sequence>
<dbReference type="RefSeq" id="WP_107750684.1">
    <property type="nucleotide sequence ID" value="NZ_QBKF01000002.1"/>
</dbReference>
<reference evidence="1 2" key="1">
    <citation type="journal article" date="2011" name="Syst. Appl. Microbiol.">
        <title>Defluviimonas denitrificans gen. nov., sp. nov., and Pararhodobacter aggregans gen. nov., sp. nov., non-phototrophic Rhodobacteraceae from the biofilter of a marine aquaculture.</title>
        <authorList>
            <person name="Foesel B.U."/>
            <person name="Drake H.L."/>
            <person name="Schramm A."/>
        </authorList>
    </citation>
    <scope>NUCLEOTIDE SEQUENCE [LARGE SCALE GENOMIC DNA]</scope>
    <source>
        <strain evidence="1 2">D1-19</strain>
    </source>
</reference>